<keyword evidence="3" id="KW-0378">Hydrolase</keyword>
<protein>
    <recommendedName>
        <fullName evidence="5">Ubiquitin-like protease family profile domain-containing protein</fullName>
    </recommendedName>
</protein>
<feature type="region of interest" description="Disordered" evidence="4">
    <location>
        <begin position="900"/>
        <end position="921"/>
    </location>
</feature>
<comment type="similarity">
    <text evidence="1">Belongs to the peptidase C48 family.</text>
</comment>
<evidence type="ECO:0000256" key="3">
    <source>
        <dbReference type="ARBA" id="ARBA00022801"/>
    </source>
</evidence>
<dbReference type="GO" id="GO:0006508">
    <property type="term" value="P:proteolysis"/>
    <property type="evidence" value="ECO:0007669"/>
    <property type="project" value="UniProtKB-KW"/>
</dbReference>
<dbReference type="SUPFAM" id="SSF54001">
    <property type="entry name" value="Cysteine proteinases"/>
    <property type="match status" value="1"/>
</dbReference>
<dbReference type="EMBL" id="CM010720">
    <property type="protein sequence ID" value="RZC64995.1"/>
    <property type="molecule type" value="Genomic_DNA"/>
</dbReference>
<accession>A0A4Y7JZ65</accession>
<keyword evidence="2" id="KW-0645">Protease</keyword>
<evidence type="ECO:0000256" key="2">
    <source>
        <dbReference type="ARBA" id="ARBA00022670"/>
    </source>
</evidence>
<dbReference type="Gramene" id="RZC64995">
    <property type="protein sequence ID" value="RZC64995"/>
    <property type="gene ID" value="C5167_008685"/>
</dbReference>
<evidence type="ECO:0000256" key="1">
    <source>
        <dbReference type="ARBA" id="ARBA00005234"/>
    </source>
</evidence>
<sequence length="921" mass="106843">MLALKSCLFWRFIEPFFDGVMEEEELVKKTKAVMMVLQSLEFRKDGKLPLCFRLGRSKKMTLRTIPEHFSIIFSLQMMEGVEVDEKVGIGEELEKKVKIFVAQYFKGSKKTFKADIQRCMMKVAADETKGDEFVKFFVMFLLVSVFVPNKGGRSMAAKYLYMVFDMNKYWVAEMTMITKRKDGLDRCPRFARWNLGNVCQQILENFDGFSDKKDLYSEKNMRRRKGSFLLEYDDLEKRLVEPIDEDDIVVEDSVEPEEPVEDNVANHIAENEVPAQVEDNSYEAKYRWARMVIEKITTVANNGLSEEDKAILAKYDAEVGFQPSLKTYSRRKRKRVQVDLLQKEDVRSEPKKVSDVEVVKGAAAEDEMMYIVGKHLLHEGTEQEHLLHEGTGQEDVEERVQPSEAMIQERVSLYGDAEKSGDVVSSLDAEPQQRIEESDKEQGQEGVEIEEVSELTPKTIEEIKVAEQVEFEMKKSSSKPEDETEQLTLNTLEEIKVAEQVESEAKKCSSKPWNEQEEGMELTPNTIEDIKVAEQVEYEAKKCSSLKKNIEQEDNETRFIYDEDSEDDIRKMESVYAKQGCSSKTKVQSVYYYSTVRMVEDVADIEDGEPGFSLGLTQSDSEKQDVEKGSQNIRPKKKLNNMITRLRDHRRKMQEPVKYRDYTTEKKKRTKTKCDWRKNPNGKNKQKAKNEEVYEVKDVKLKAVEKLKIMKVLDESQRPLVSRFFRSKTESYTMWENKEHQLIISGRMLDLLMRKGDVGEDIIEFYILKLQKNILKEELKPDGNPKYKKAVFLSTFAYISFLCNLVDTFLLSMDKIYGMRCGSAIEAFIDKMDYRVQFLFVPLLTTVRDGVDHWTLLAFDTETAEFSHYNSLASTEEECRKSAESMRQRIISAFAQHDAKLPRDEQTTQPPPYTMHTPLVD</sequence>
<feature type="domain" description="Ubiquitin-like protease family profile" evidence="5">
    <location>
        <begin position="742"/>
        <end position="921"/>
    </location>
</feature>
<reference evidence="6 7" key="1">
    <citation type="journal article" date="2018" name="Science">
        <title>The opium poppy genome and morphinan production.</title>
        <authorList>
            <person name="Guo L."/>
            <person name="Winzer T."/>
            <person name="Yang X."/>
            <person name="Li Y."/>
            <person name="Ning Z."/>
            <person name="He Z."/>
            <person name="Teodor R."/>
            <person name="Lu Y."/>
            <person name="Bowser T.A."/>
            <person name="Graham I.A."/>
            <person name="Ye K."/>
        </authorList>
    </citation>
    <scope>NUCLEOTIDE SEQUENCE [LARGE SCALE GENOMIC DNA]</scope>
    <source>
        <strain evidence="7">cv. HN1</strain>
        <tissue evidence="6">Leaves</tissue>
    </source>
</reference>
<name>A0A4Y7JZ65_PAPSO</name>
<dbReference type="Gene3D" id="3.40.395.10">
    <property type="entry name" value="Adenoviral Proteinase, Chain A"/>
    <property type="match status" value="1"/>
</dbReference>
<feature type="region of interest" description="Disordered" evidence="4">
    <location>
        <begin position="610"/>
        <end position="631"/>
    </location>
</feature>
<organism evidence="6 7">
    <name type="scientific">Papaver somniferum</name>
    <name type="common">Opium poppy</name>
    <dbReference type="NCBI Taxonomy" id="3469"/>
    <lineage>
        <taxon>Eukaryota</taxon>
        <taxon>Viridiplantae</taxon>
        <taxon>Streptophyta</taxon>
        <taxon>Embryophyta</taxon>
        <taxon>Tracheophyta</taxon>
        <taxon>Spermatophyta</taxon>
        <taxon>Magnoliopsida</taxon>
        <taxon>Ranunculales</taxon>
        <taxon>Papaveraceae</taxon>
        <taxon>Papaveroideae</taxon>
        <taxon>Papaver</taxon>
    </lineage>
</organism>
<dbReference type="PROSITE" id="PS50600">
    <property type="entry name" value="ULP_PROTEASE"/>
    <property type="match status" value="1"/>
</dbReference>
<evidence type="ECO:0000259" key="5">
    <source>
        <dbReference type="PROSITE" id="PS50600"/>
    </source>
</evidence>
<gene>
    <name evidence="6" type="ORF">C5167_008685</name>
</gene>
<dbReference type="AlphaFoldDB" id="A0A4Y7JZ65"/>
<evidence type="ECO:0000256" key="4">
    <source>
        <dbReference type="SAM" id="MobiDB-lite"/>
    </source>
</evidence>
<proteinExistence type="inferred from homology"/>
<dbReference type="InterPro" id="IPR003653">
    <property type="entry name" value="Peptidase_C48_C"/>
</dbReference>
<dbReference type="GO" id="GO:0008234">
    <property type="term" value="F:cysteine-type peptidase activity"/>
    <property type="evidence" value="ECO:0007669"/>
    <property type="project" value="InterPro"/>
</dbReference>
<dbReference type="InterPro" id="IPR038765">
    <property type="entry name" value="Papain-like_cys_pep_sf"/>
</dbReference>
<feature type="compositionally biased region" description="Basic and acidic residues" evidence="4">
    <location>
        <begin position="431"/>
        <end position="443"/>
    </location>
</feature>
<evidence type="ECO:0000313" key="6">
    <source>
        <dbReference type="EMBL" id="RZC64995.1"/>
    </source>
</evidence>
<keyword evidence="7" id="KW-1185">Reference proteome</keyword>
<dbReference type="Proteomes" id="UP000316621">
    <property type="component" value="Chromosome 6"/>
</dbReference>
<evidence type="ECO:0000313" key="7">
    <source>
        <dbReference type="Proteomes" id="UP000316621"/>
    </source>
</evidence>
<feature type="region of interest" description="Disordered" evidence="4">
    <location>
        <begin position="418"/>
        <end position="449"/>
    </location>
</feature>